<evidence type="ECO:0000313" key="3">
    <source>
        <dbReference type="Proteomes" id="UP001446871"/>
    </source>
</evidence>
<dbReference type="Proteomes" id="UP001446871">
    <property type="component" value="Unassembled WGS sequence"/>
</dbReference>
<dbReference type="InterPro" id="IPR011009">
    <property type="entry name" value="Kinase-like_dom_sf"/>
</dbReference>
<gene>
    <name evidence="2" type="ORF">PG996_005150</name>
</gene>
<feature type="compositionally biased region" description="Polar residues" evidence="1">
    <location>
        <begin position="97"/>
        <end position="112"/>
    </location>
</feature>
<proteinExistence type="predicted"/>
<name>A0ABR1VKY2_9PEZI</name>
<comment type="caution">
    <text evidence="2">The sequence shown here is derived from an EMBL/GenBank/DDBJ whole genome shotgun (WGS) entry which is preliminary data.</text>
</comment>
<feature type="region of interest" description="Disordered" evidence="1">
    <location>
        <begin position="95"/>
        <end position="115"/>
    </location>
</feature>
<protein>
    <recommendedName>
        <fullName evidence="4">Aminoglycoside phosphotransferase domain-containing protein</fullName>
    </recommendedName>
</protein>
<evidence type="ECO:0000313" key="2">
    <source>
        <dbReference type="EMBL" id="KAK8071802.1"/>
    </source>
</evidence>
<dbReference type="PANTHER" id="PTHR21310">
    <property type="entry name" value="AMINOGLYCOSIDE PHOSPHOTRANSFERASE-RELATED-RELATED"/>
    <property type="match status" value="1"/>
</dbReference>
<evidence type="ECO:0008006" key="4">
    <source>
        <dbReference type="Google" id="ProtNLM"/>
    </source>
</evidence>
<keyword evidence="3" id="KW-1185">Reference proteome</keyword>
<evidence type="ECO:0000256" key="1">
    <source>
        <dbReference type="SAM" id="MobiDB-lite"/>
    </source>
</evidence>
<dbReference type="InterPro" id="IPR051678">
    <property type="entry name" value="AGP_Transferase"/>
</dbReference>
<dbReference type="SUPFAM" id="SSF56112">
    <property type="entry name" value="Protein kinase-like (PK-like)"/>
    <property type="match status" value="1"/>
</dbReference>
<organism evidence="2 3">
    <name type="scientific">Apiospora saccharicola</name>
    <dbReference type="NCBI Taxonomy" id="335842"/>
    <lineage>
        <taxon>Eukaryota</taxon>
        <taxon>Fungi</taxon>
        <taxon>Dikarya</taxon>
        <taxon>Ascomycota</taxon>
        <taxon>Pezizomycotina</taxon>
        <taxon>Sordariomycetes</taxon>
        <taxon>Xylariomycetidae</taxon>
        <taxon>Amphisphaeriales</taxon>
        <taxon>Apiosporaceae</taxon>
        <taxon>Apiospora</taxon>
    </lineage>
</organism>
<sequence>MLFDVRTSTPTAQRAKQPGNHDSTTSSQQPYCIAVFWHIRRRRIRPRPYIRLHISRWSFLSNTAHSINVLGVARSTSSTGSRHPDHDCVYVDAGTGNAPSANRGRTSASNGGQRFHATARGPRVWRVAAIGLRFKGTATAFSATDTSLSWDDYSSQYVSAEARRLVHHSRCINESKLLERASSLRNGTPCTADMSPKSLARMMGGQNCHAVITFGDGVEWIARFRLEQVTSPPPDVRDYLLRSEAATLSFLQAHCQSIPSPKIHDWACQSDPGNEVGLGYILMEKMEGKVLRWETATRDQREKVMGQLVDIYLELEKHPFKSMGSLVMAPDKSTQHFHLGALATPALFGSRTGQSPGRFKSAQQGAYEINMLIRSMIATGEIGAMDPVDSYLMHRFWSELSDRYWDDHEPDASNLFYLKHPDDKGDHILVNDAYDIVGIIDWERARTVPKEEAFASPCMLWPVGDFYDGSSDLAADEVKLARLFDERDRPDLTRCVLDGRRIQRLAFAVDNLNSSAGDARALFRGLRLAFDSGDDLGWDDWRDRALERYKDDGVLQSLLRG</sequence>
<reference evidence="2 3" key="1">
    <citation type="submission" date="2023-01" db="EMBL/GenBank/DDBJ databases">
        <title>Analysis of 21 Apiospora genomes using comparative genomics revels a genus with tremendous synthesis potential of carbohydrate active enzymes and secondary metabolites.</title>
        <authorList>
            <person name="Sorensen T."/>
        </authorList>
    </citation>
    <scope>NUCLEOTIDE SEQUENCE [LARGE SCALE GENOMIC DNA]</scope>
    <source>
        <strain evidence="2 3">CBS 83171</strain>
    </source>
</reference>
<feature type="region of interest" description="Disordered" evidence="1">
    <location>
        <begin position="1"/>
        <end position="27"/>
    </location>
</feature>
<accession>A0ABR1VKY2</accession>
<dbReference type="PANTHER" id="PTHR21310:SF15">
    <property type="entry name" value="AMINOGLYCOSIDE PHOSPHOTRANSFERASE DOMAIN-CONTAINING PROTEIN"/>
    <property type="match status" value="1"/>
</dbReference>
<dbReference type="EMBL" id="JAQQWM010000003">
    <property type="protein sequence ID" value="KAK8071802.1"/>
    <property type="molecule type" value="Genomic_DNA"/>
</dbReference>